<name>A0A8S1SKW9_PAROT</name>
<dbReference type="EMBL" id="CAJJDP010000010">
    <property type="protein sequence ID" value="CAD8139939.1"/>
    <property type="molecule type" value="Genomic_DNA"/>
</dbReference>
<sequence length="597" mass="71249">MSGRDFHIHRRRDKYPRQDSYHEQRTNPNFIEEDSLVGTLERKIQHQNQTINNLIKAFEDSRLEQQRQIHYLEKLKQAEEQKYSIQILEELKTLKQKIKRIEHSPPIIQSSSQMYQQPLFPPLPPQFQQGYPPQQYNYAQIPYAQNPFHQQSQPIQPQFINNQQQLRPKKPKEMDTLHKFLLQMLHEKEEKKKNDKKPKENSDARYVTDMESSQNYSSKRQTLQTPLKSRSQRRSQKQQDRIPSGASDNSQFNITKQSQLSQQQSLGARSQKSYHQQSQGVGSLKSSQQQSLGAGSQKSTQQKIVINQQRLKYLMRKFRAIARYFWLALTYLNYCKKIWDRKMITFNEYSQQYIGSYDTQFNYLPIISQFYRECTLKKQLDRSWIFTQTLDIQTRCQNMLTALEIFFRYLIVQPLDFTKEHIEFMRKFSLPNGYLLLGHSKYVASRINLRPNNTLNIETPEQSQMLLMEYSYIQILLPQIVEADFWKKLINYKEALKIFVSVLHQLFIDRFYNIPLSKQQLHFNKEYVPSFDFTRNPVEGFYLLIDSNHPSYVESKEEVALGLFTKAQLQPLIQHVGFKKVQENFQQYCDLIYSFIK</sequence>
<dbReference type="OMA" id="YHEQRTN"/>
<accession>A0A8S1SKW9</accession>
<feature type="region of interest" description="Disordered" evidence="1">
    <location>
        <begin position="1"/>
        <end position="28"/>
    </location>
</feature>
<evidence type="ECO:0000313" key="2">
    <source>
        <dbReference type="EMBL" id="CAD8139939.1"/>
    </source>
</evidence>
<feature type="region of interest" description="Disordered" evidence="1">
    <location>
        <begin position="188"/>
        <end position="296"/>
    </location>
</feature>
<keyword evidence="3" id="KW-1185">Reference proteome</keyword>
<feature type="compositionally biased region" description="Basic and acidic residues" evidence="1">
    <location>
        <begin position="15"/>
        <end position="25"/>
    </location>
</feature>
<organism evidence="2 3">
    <name type="scientific">Paramecium octaurelia</name>
    <dbReference type="NCBI Taxonomy" id="43137"/>
    <lineage>
        <taxon>Eukaryota</taxon>
        <taxon>Sar</taxon>
        <taxon>Alveolata</taxon>
        <taxon>Ciliophora</taxon>
        <taxon>Intramacronucleata</taxon>
        <taxon>Oligohymenophorea</taxon>
        <taxon>Peniculida</taxon>
        <taxon>Parameciidae</taxon>
        <taxon>Paramecium</taxon>
    </lineage>
</organism>
<feature type="compositionally biased region" description="Low complexity" evidence="1">
    <location>
        <begin position="257"/>
        <end position="266"/>
    </location>
</feature>
<protein>
    <submittedName>
        <fullName evidence="2">Uncharacterized protein</fullName>
    </submittedName>
</protein>
<feature type="compositionally biased region" description="Low complexity" evidence="1">
    <location>
        <begin position="276"/>
        <end position="296"/>
    </location>
</feature>
<proteinExistence type="predicted"/>
<reference evidence="2" key="1">
    <citation type="submission" date="2021-01" db="EMBL/GenBank/DDBJ databases">
        <authorList>
            <consortium name="Genoscope - CEA"/>
            <person name="William W."/>
        </authorList>
    </citation>
    <scope>NUCLEOTIDE SEQUENCE</scope>
</reference>
<gene>
    <name evidence="2" type="ORF">POCTA_138.1.T0110148</name>
</gene>
<feature type="compositionally biased region" description="Basic and acidic residues" evidence="1">
    <location>
        <begin position="188"/>
        <end position="208"/>
    </location>
</feature>
<dbReference type="OrthoDB" id="302066at2759"/>
<feature type="compositionally biased region" description="Polar residues" evidence="1">
    <location>
        <begin position="210"/>
        <end position="227"/>
    </location>
</feature>
<feature type="compositionally biased region" description="Polar residues" evidence="1">
    <location>
        <begin position="246"/>
        <end position="256"/>
    </location>
</feature>
<dbReference type="Proteomes" id="UP000683925">
    <property type="component" value="Unassembled WGS sequence"/>
</dbReference>
<comment type="caution">
    <text evidence="2">The sequence shown here is derived from an EMBL/GenBank/DDBJ whole genome shotgun (WGS) entry which is preliminary data.</text>
</comment>
<evidence type="ECO:0000256" key="1">
    <source>
        <dbReference type="SAM" id="MobiDB-lite"/>
    </source>
</evidence>
<dbReference type="AlphaFoldDB" id="A0A8S1SKW9"/>
<evidence type="ECO:0000313" key="3">
    <source>
        <dbReference type="Proteomes" id="UP000683925"/>
    </source>
</evidence>